<keyword evidence="11" id="KW-1133">Transmembrane helix</keyword>
<dbReference type="PANTHER" id="PTHR11551">
    <property type="entry name" value="INSULIN-LIKE GROWTH FACTOR BINDING PROTEIN"/>
    <property type="match status" value="1"/>
</dbReference>
<evidence type="ECO:0000256" key="2">
    <source>
        <dbReference type="ARBA" id="ARBA00013675"/>
    </source>
</evidence>
<evidence type="ECO:0000313" key="15">
    <source>
        <dbReference type="Proteomes" id="UP000826234"/>
    </source>
</evidence>
<gene>
    <name evidence="14" type="ORF">JD844_002558</name>
</gene>
<evidence type="ECO:0000259" key="13">
    <source>
        <dbReference type="PROSITE" id="PS51323"/>
    </source>
</evidence>
<name>A0ABQ7TCH7_PHRPL</name>
<evidence type="ECO:0000256" key="4">
    <source>
        <dbReference type="ARBA" id="ARBA00022553"/>
    </source>
</evidence>
<dbReference type="PROSITE" id="PS51323">
    <property type="entry name" value="IGFBP_N_2"/>
    <property type="match status" value="1"/>
</dbReference>
<comment type="caution">
    <text evidence="14">The sequence shown here is derived from an EMBL/GenBank/DDBJ whole genome shotgun (WGS) entry which is preliminary data.</text>
</comment>
<keyword evidence="4" id="KW-0597">Phosphoprotein</keyword>
<comment type="subunit">
    <text evidence="8">Binds equally well IGF1 and IGF2. Interacts with integrin ITGA5:ITGB1. Interacts with VHL; this interaction inhibits HIF1A degradation.</text>
</comment>
<keyword evidence="15" id="KW-1185">Reference proteome</keyword>
<dbReference type="InterPro" id="IPR022321">
    <property type="entry name" value="IGFBP_1-6_chordata"/>
</dbReference>
<dbReference type="InterPro" id="IPR022322">
    <property type="entry name" value="IGFBP1"/>
</dbReference>
<dbReference type="PANTHER" id="PTHR11551:SF6">
    <property type="entry name" value="INSULIN-LIKE GROWTH FACTOR-BINDING PROTEIN 1"/>
    <property type="match status" value="1"/>
</dbReference>
<evidence type="ECO:0000256" key="8">
    <source>
        <dbReference type="ARBA" id="ARBA00049694"/>
    </source>
</evidence>
<evidence type="ECO:0000256" key="6">
    <source>
        <dbReference type="ARBA" id="ARBA00023157"/>
    </source>
</evidence>
<comment type="caution">
    <text evidence="9">Lacks conserved residue(s) required for the propagation of feature annotation.</text>
</comment>
<accession>A0ABQ7TCH7</accession>
<dbReference type="InterPro" id="IPR009030">
    <property type="entry name" value="Growth_fac_rcpt_cys_sf"/>
</dbReference>
<evidence type="ECO:0000313" key="14">
    <source>
        <dbReference type="EMBL" id="KAH0627140.1"/>
    </source>
</evidence>
<dbReference type="Gene3D" id="4.10.800.10">
    <property type="entry name" value="Thyroglobulin type-1"/>
    <property type="match status" value="1"/>
</dbReference>
<dbReference type="InterPro" id="IPR000716">
    <property type="entry name" value="Thyroglobulin_1"/>
</dbReference>
<protein>
    <recommendedName>
        <fullName evidence="2">Insulin-like growth factor-binding protein 1</fullName>
    </recommendedName>
</protein>
<evidence type="ECO:0000259" key="12">
    <source>
        <dbReference type="PROSITE" id="PS51162"/>
    </source>
</evidence>
<dbReference type="InterPro" id="IPR036857">
    <property type="entry name" value="Thyroglobulin_1_sf"/>
</dbReference>
<evidence type="ECO:0000256" key="7">
    <source>
        <dbReference type="ARBA" id="ARBA00023183"/>
    </source>
</evidence>
<feature type="domain" description="Thyroglobulin type-1" evidence="12">
    <location>
        <begin position="235"/>
        <end position="296"/>
    </location>
</feature>
<feature type="transmembrane region" description="Helical" evidence="11">
    <location>
        <begin position="41"/>
        <end position="61"/>
    </location>
</feature>
<dbReference type="SUPFAM" id="SSF57184">
    <property type="entry name" value="Growth factor receptor domain"/>
    <property type="match status" value="1"/>
</dbReference>
<dbReference type="Pfam" id="PF00219">
    <property type="entry name" value="IGFBP"/>
    <property type="match status" value="1"/>
</dbReference>
<reference evidence="14 15" key="1">
    <citation type="journal article" date="2022" name="Gigascience">
        <title>A chromosome-level genome assembly and annotation of the desert horned lizard, Phrynosoma platyrhinos, provides insight into chromosomal rearrangements among reptiles.</title>
        <authorList>
            <person name="Koochekian N."/>
            <person name="Ascanio A."/>
            <person name="Farleigh K."/>
            <person name="Card D.C."/>
            <person name="Schield D.R."/>
            <person name="Castoe T.A."/>
            <person name="Jezkova T."/>
        </authorList>
    </citation>
    <scope>NUCLEOTIDE SEQUENCE [LARGE SCALE GENOMIC DNA]</scope>
    <source>
        <strain evidence="14">NK-2021</strain>
    </source>
</reference>
<keyword evidence="3" id="KW-0964">Secreted</keyword>
<feature type="domain" description="IGFBP N-terminal" evidence="13">
    <location>
        <begin position="59"/>
        <end position="140"/>
    </location>
</feature>
<dbReference type="PRINTS" id="PR01977">
    <property type="entry name" value="IGFBPFAMILY1"/>
</dbReference>
<dbReference type="PROSITE" id="PS00222">
    <property type="entry name" value="IGFBP_N_1"/>
    <property type="match status" value="1"/>
</dbReference>
<evidence type="ECO:0000256" key="9">
    <source>
        <dbReference type="PROSITE-ProRule" id="PRU00500"/>
    </source>
</evidence>
<comment type="subcellular location">
    <subcellularLocation>
        <location evidence="1">Secreted</location>
    </subcellularLocation>
</comment>
<dbReference type="InterPro" id="IPR000867">
    <property type="entry name" value="IGFBP-like"/>
</dbReference>
<keyword evidence="6" id="KW-1015">Disulfide bond</keyword>
<keyword evidence="5" id="KW-0732">Signal</keyword>
<dbReference type="EMBL" id="JAIPUX010000521">
    <property type="protein sequence ID" value="KAH0627140.1"/>
    <property type="molecule type" value="Genomic_DNA"/>
</dbReference>
<evidence type="ECO:0000256" key="1">
    <source>
        <dbReference type="ARBA" id="ARBA00004613"/>
    </source>
</evidence>
<keyword evidence="11" id="KW-0472">Membrane</keyword>
<feature type="region of interest" description="Disordered" evidence="10">
    <location>
        <begin position="283"/>
        <end position="304"/>
    </location>
</feature>
<keyword evidence="11" id="KW-0812">Transmembrane</keyword>
<proteinExistence type="predicted"/>
<dbReference type="PRINTS" id="PR01976">
    <property type="entry name" value="IGFBPFAMILY"/>
</dbReference>
<sequence>MKIWFFSLKTVTILAERGQRDWCSSPDSAGSLNMHSKRLSCALLLFLLCPCFIFGAALHAIHCAPCTEEKLVLCPLVPASCPETALQPGCGCCHTCALQLGDPCGVYTARCGQRLSCRVHPEETRPLYALTHGQGTCLPTTDISETAETVEPEAIPSEGTEMTAHQLLSYQLLFPIGQEKSVPWNAINAYENMKARRLAEIKKGKEQNLQKFKLFRGHVKKNSTGHWINWQKLKKEPEARYTDFIYPTVTEMDFTIASSLRCENSFDGNPATCWCVFPKSGKKIPGSPEMTGDPECEQYVRSQE</sequence>
<dbReference type="Proteomes" id="UP000826234">
    <property type="component" value="Unassembled WGS sequence"/>
</dbReference>
<evidence type="ECO:0000256" key="10">
    <source>
        <dbReference type="SAM" id="MobiDB-lite"/>
    </source>
</evidence>
<dbReference type="SMART" id="SM00211">
    <property type="entry name" value="TY"/>
    <property type="match status" value="1"/>
</dbReference>
<dbReference type="Gene3D" id="4.10.40.20">
    <property type="match status" value="1"/>
</dbReference>
<dbReference type="InterPro" id="IPR017891">
    <property type="entry name" value="Insulin_GF-bd_Cys-rich_CS"/>
</dbReference>
<dbReference type="SUPFAM" id="SSF57610">
    <property type="entry name" value="Thyroglobulin type-1 domain"/>
    <property type="match status" value="1"/>
</dbReference>
<evidence type="ECO:0000256" key="11">
    <source>
        <dbReference type="SAM" id="Phobius"/>
    </source>
</evidence>
<dbReference type="PROSITE" id="PS51162">
    <property type="entry name" value="THYROGLOBULIN_1_2"/>
    <property type="match status" value="1"/>
</dbReference>
<dbReference type="Pfam" id="PF00086">
    <property type="entry name" value="Thyroglobulin_1"/>
    <property type="match status" value="1"/>
</dbReference>
<evidence type="ECO:0000256" key="3">
    <source>
        <dbReference type="ARBA" id="ARBA00022525"/>
    </source>
</evidence>
<organism evidence="14 15">
    <name type="scientific">Phrynosoma platyrhinos</name>
    <name type="common">Desert horned lizard</name>
    <dbReference type="NCBI Taxonomy" id="52577"/>
    <lineage>
        <taxon>Eukaryota</taxon>
        <taxon>Metazoa</taxon>
        <taxon>Chordata</taxon>
        <taxon>Craniata</taxon>
        <taxon>Vertebrata</taxon>
        <taxon>Euteleostomi</taxon>
        <taxon>Lepidosauria</taxon>
        <taxon>Squamata</taxon>
        <taxon>Bifurcata</taxon>
        <taxon>Unidentata</taxon>
        <taxon>Episquamata</taxon>
        <taxon>Toxicofera</taxon>
        <taxon>Iguania</taxon>
        <taxon>Phrynosomatidae</taxon>
        <taxon>Phrynosomatinae</taxon>
        <taxon>Phrynosoma</taxon>
    </lineage>
</organism>
<dbReference type="SMART" id="SM00121">
    <property type="entry name" value="IB"/>
    <property type="match status" value="1"/>
</dbReference>
<evidence type="ECO:0000256" key="5">
    <source>
        <dbReference type="ARBA" id="ARBA00022729"/>
    </source>
</evidence>
<keyword evidence="7" id="KW-0340">Growth factor binding</keyword>